<accession>A0A2U3QSZ6</accession>
<organism evidence="1 2">
    <name type="scientific">Orientia tsutsugamushi str. Gilliam</name>
    <dbReference type="NCBI Taxonomy" id="1359184"/>
    <lineage>
        <taxon>Bacteria</taxon>
        <taxon>Pseudomonadati</taxon>
        <taxon>Pseudomonadota</taxon>
        <taxon>Alphaproteobacteria</taxon>
        <taxon>Rickettsiales</taxon>
        <taxon>Rickettsiaceae</taxon>
        <taxon>Rickettsieae</taxon>
        <taxon>Orientia</taxon>
    </lineage>
</organism>
<protein>
    <submittedName>
        <fullName evidence="1">IS5 family transposase ISOt6</fullName>
    </submittedName>
</protein>
<gene>
    <name evidence="1" type="ORF">GILLIAM_00570</name>
</gene>
<dbReference type="EMBL" id="LS398551">
    <property type="protein sequence ID" value="SPR04084.1"/>
    <property type="molecule type" value="Genomic_DNA"/>
</dbReference>
<proteinExistence type="predicted"/>
<evidence type="ECO:0000313" key="2">
    <source>
        <dbReference type="Proteomes" id="UP000244959"/>
    </source>
</evidence>
<dbReference type="Proteomes" id="UP000244959">
    <property type="component" value="Chromosome I"/>
</dbReference>
<keyword evidence="2" id="KW-1185">Reference proteome</keyword>
<dbReference type="AlphaFoldDB" id="A0A2U3QSZ6"/>
<name>A0A2U3QSZ6_ORITS</name>
<reference evidence="2" key="1">
    <citation type="submission" date="2018-03" db="EMBL/GenBank/DDBJ databases">
        <authorList>
            <person name="Batty M. E."/>
            <person name="Batty M E."/>
        </authorList>
    </citation>
    <scope>NUCLEOTIDE SEQUENCE [LARGE SCALE GENOMIC DNA]</scope>
    <source>
        <strain evidence="2">Gilliam</strain>
    </source>
</reference>
<evidence type="ECO:0000313" key="1">
    <source>
        <dbReference type="EMBL" id="SPR04084.1"/>
    </source>
</evidence>
<sequence length="29" mass="3509">MKSDMNYEVVFIDATDSPIERPKKKQKFY</sequence>